<dbReference type="SUPFAM" id="SSF53474">
    <property type="entry name" value="alpha/beta-Hydrolases"/>
    <property type="match status" value="1"/>
</dbReference>
<evidence type="ECO:0000313" key="7">
    <source>
        <dbReference type="Proteomes" id="UP000010119"/>
    </source>
</evidence>
<evidence type="ECO:0000256" key="1">
    <source>
        <dbReference type="ARBA" id="ARBA00010088"/>
    </source>
</evidence>
<feature type="active site" description="Nucleophile" evidence="4">
    <location>
        <position position="181"/>
    </location>
</feature>
<dbReference type="Gene3D" id="3.40.50.1820">
    <property type="entry name" value="alpha/beta hydrolase"/>
    <property type="match status" value="1"/>
</dbReference>
<sequence length="383" mass="43877">MIEVNLEVFKISITDDVLADLRHRLELVRWPSQLEAIGWEQGTERHFLQKLTDYWLNDYDWRKQEALLNQFQQYKTTIDGLSIHFVYEKGQTSRRIPLILTHGWPDSYLRYQKVIPLLTNPRRYGIDSDLSFDIIVPSMPGFGFSEVPKQAGFNNASVADLWVKLMTETLGYEKFVASGGDMGSGVTRYLAAKYSEQLLGIHLTDVGLIQALIQKSGSQIENKSEQTYVETVSKWLRDEAGYMAIQSTKPQTLAYGLSDSPVGLAGWLLEKYRSWSDCDGDLRKRFSNDEFLTHVMIYWVTNTIASSIRMYDANSHTLPKLGTITIPTSISLFSADINLPPKAWVERAFNVQQWSVNPKGGHFTAFEEPEWFSKELFRFAKTL</sequence>
<dbReference type="PRINTS" id="PR00412">
    <property type="entry name" value="EPOXHYDRLASE"/>
</dbReference>
<evidence type="ECO:0000313" key="6">
    <source>
        <dbReference type="EMBL" id="EFI85048.1"/>
    </source>
</evidence>
<dbReference type="PIRSF" id="PIRSF001112">
    <property type="entry name" value="Epoxide_hydrolase"/>
    <property type="match status" value="1"/>
</dbReference>
<dbReference type="InterPro" id="IPR010497">
    <property type="entry name" value="Epoxide_hydro_N"/>
</dbReference>
<dbReference type="GO" id="GO:0033961">
    <property type="term" value="F:cis-stilbene-oxide hydrolase activity"/>
    <property type="evidence" value="ECO:0007669"/>
    <property type="project" value="UniProtKB-EC"/>
</dbReference>
<keyword evidence="2" id="KW-0058">Aromatic hydrocarbons catabolism</keyword>
<proteinExistence type="inferred from homology"/>
<feature type="domain" description="Epoxide hydrolase N-terminal" evidence="5">
    <location>
        <begin position="8"/>
        <end position="110"/>
    </location>
</feature>
<comment type="similarity">
    <text evidence="1">Belongs to the peptidase S33 family.</text>
</comment>
<name>D7UUX2_LISGR</name>
<dbReference type="EC" id="3.3.2.9" evidence="6"/>
<dbReference type="PANTHER" id="PTHR21661:SF35">
    <property type="entry name" value="EPOXIDE HYDROLASE"/>
    <property type="match status" value="1"/>
</dbReference>
<feature type="active site" description="Proton acceptor" evidence="4">
    <location>
        <position position="362"/>
    </location>
</feature>
<evidence type="ECO:0000259" key="5">
    <source>
        <dbReference type="Pfam" id="PF06441"/>
    </source>
</evidence>
<reference evidence="6" key="1">
    <citation type="submission" date="2010-06" db="EMBL/GenBank/DDBJ databases">
        <authorList>
            <person name="Muzny D."/>
            <person name="Qin X."/>
            <person name="Buhay C."/>
            <person name="Dugan-Rocha S."/>
            <person name="Ding Y."/>
            <person name="Chen G."/>
            <person name="Hawes A."/>
            <person name="Holder M."/>
            <person name="Jhangiani S."/>
            <person name="Johnson A."/>
            <person name="Khan Z."/>
            <person name="Li Z."/>
            <person name="Liu W."/>
            <person name="Liu X."/>
            <person name="Perez L."/>
            <person name="Shen H."/>
            <person name="Wang Q."/>
            <person name="Watt J."/>
            <person name="Xi L."/>
            <person name="Xin Y."/>
            <person name="Zhou J."/>
            <person name="Deng J."/>
            <person name="Jiang H."/>
            <person name="Liu Y."/>
            <person name="Qu J."/>
            <person name="Song X.-Z."/>
            <person name="Zhang L."/>
            <person name="Villasana D."/>
            <person name="Johnson A."/>
            <person name="Liu J."/>
            <person name="Liyanage D."/>
            <person name="Lorensuhewa L."/>
            <person name="Robinson T."/>
            <person name="Song A."/>
            <person name="Song B.-B."/>
            <person name="Dinh H."/>
            <person name="Thornton R."/>
            <person name="Coyle M."/>
            <person name="Francisco L."/>
            <person name="Jackson L."/>
            <person name="Javaid M."/>
            <person name="Korchina V."/>
            <person name="Kovar C."/>
            <person name="Mata R."/>
            <person name="Mathew T."/>
            <person name="Ngo R."/>
            <person name="Nguyen L."/>
            <person name="Nguyen N."/>
            <person name="Okwuonu G."/>
            <person name="Ongeri F."/>
            <person name="Pham C."/>
            <person name="Simmons D."/>
            <person name="Wilczek-Boney K."/>
            <person name="Hale W."/>
            <person name="Jakkamsetti A."/>
            <person name="Pham P."/>
            <person name="Ruth R."/>
            <person name="San Lucas F."/>
            <person name="Warren J."/>
            <person name="Zhang J."/>
            <person name="Zhao Z."/>
            <person name="Zhou C."/>
            <person name="Zhu D."/>
            <person name="Lee S."/>
            <person name="Bess C."/>
            <person name="Blankenburg K."/>
            <person name="Forbes L."/>
            <person name="Fu Q."/>
            <person name="Gubbala S."/>
            <person name="Hirani K."/>
            <person name="Jayaseelan J.C."/>
            <person name="Lara F."/>
            <person name="Munidasa M."/>
            <person name="Palculict T."/>
            <person name="Patil S."/>
            <person name="Pu L.-L."/>
            <person name="Saada N."/>
            <person name="Tang L."/>
            <person name="Weissenberger G."/>
            <person name="Zhu Y."/>
            <person name="Hemphill L."/>
            <person name="Shang Y."/>
            <person name="Youmans B."/>
            <person name="Ayvaz T."/>
            <person name="Ross M."/>
            <person name="Santibanez J."/>
            <person name="Aqrawi P."/>
            <person name="Gross S."/>
            <person name="Joshi V."/>
            <person name="Fowler G."/>
            <person name="Nazareth L."/>
            <person name="Reid J."/>
            <person name="Worley K."/>
            <person name="Petrosino J."/>
            <person name="Highlander S."/>
            <person name="Gibbs R."/>
        </authorList>
    </citation>
    <scope>NUCLEOTIDE SEQUENCE [LARGE SCALE GENOMIC DNA]</scope>
    <source>
        <strain evidence="6">DSM 20601</strain>
    </source>
</reference>
<dbReference type="EMBL" id="ACCR02000002">
    <property type="protein sequence ID" value="EFI85048.1"/>
    <property type="molecule type" value="Genomic_DNA"/>
</dbReference>
<dbReference type="AlphaFoldDB" id="D7UUX2"/>
<dbReference type="eggNOG" id="COG0596">
    <property type="taxonomic scope" value="Bacteria"/>
</dbReference>
<accession>D7UUX2</accession>
<keyword evidence="3 6" id="KW-0378">Hydrolase</keyword>
<dbReference type="InterPro" id="IPR016292">
    <property type="entry name" value="Epoxide_hydrolase"/>
</dbReference>
<evidence type="ECO:0000256" key="2">
    <source>
        <dbReference type="ARBA" id="ARBA00022797"/>
    </source>
</evidence>
<dbReference type="STRING" id="525367.HMPREF0556_10247"/>
<organism evidence="6 7">
    <name type="scientific">Listeria grayi DSM 20601</name>
    <dbReference type="NCBI Taxonomy" id="525367"/>
    <lineage>
        <taxon>Bacteria</taxon>
        <taxon>Bacillati</taxon>
        <taxon>Bacillota</taxon>
        <taxon>Bacilli</taxon>
        <taxon>Bacillales</taxon>
        <taxon>Listeriaceae</taxon>
        <taxon>Listeria</taxon>
    </lineage>
</organism>
<dbReference type="Proteomes" id="UP000010119">
    <property type="component" value="Unassembled WGS sequence"/>
</dbReference>
<dbReference type="HOGENOM" id="CLU_019414_0_1_9"/>
<dbReference type="InterPro" id="IPR029058">
    <property type="entry name" value="AB_hydrolase_fold"/>
</dbReference>
<dbReference type="Pfam" id="PF06441">
    <property type="entry name" value="EHN"/>
    <property type="match status" value="1"/>
</dbReference>
<evidence type="ECO:0000256" key="3">
    <source>
        <dbReference type="ARBA" id="ARBA00022801"/>
    </source>
</evidence>
<dbReference type="PANTHER" id="PTHR21661">
    <property type="entry name" value="EPOXIDE HYDROLASE 1-RELATED"/>
    <property type="match status" value="1"/>
</dbReference>
<comment type="caution">
    <text evidence="6">The sequence shown here is derived from an EMBL/GenBank/DDBJ whole genome shotgun (WGS) entry which is preliminary data.</text>
</comment>
<dbReference type="InterPro" id="IPR000639">
    <property type="entry name" value="Epox_hydrolase-like"/>
</dbReference>
<feature type="active site" description="Proton donor" evidence="4">
    <location>
        <position position="311"/>
    </location>
</feature>
<gene>
    <name evidence="6" type="primary">ephX1</name>
    <name evidence="6" type="ORF">HMPREF0556_10247</name>
</gene>
<evidence type="ECO:0000256" key="4">
    <source>
        <dbReference type="PIRSR" id="PIRSR001112-1"/>
    </source>
</evidence>
<dbReference type="GO" id="GO:0097176">
    <property type="term" value="P:epoxide metabolic process"/>
    <property type="evidence" value="ECO:0007669"/>
    <property type="project" value="TreeGrafter"/>
</dbReference>
<protein>
    <submittedName>
        <fullName evidence="6">Hydrolase, alpha/beta domain protein</fullName>
        <ecNumber evidence="6">3.3.2.9</ecNumber>
    </submittedName>
</protein>
<keyword evidence="7" id="KW-1185">Reference proteome</keyword>